<dbReference type="InterPro" id="IPR011059">
    <property type="entry name" value="Metal-dep_hydrolase_composite"/>
</dbReference>
<dbReference type="Gene3D" id="2.30.40.10">
    <property type="entry name" value="Urease, subunit C, domain 1"/>
    <property type="match status" value="1"/>
</dbReference>
<evidence type="ECO:0000259" key="1">
    <source>
        <dbReference type="Pfam" id="PF07969"/>
    </source>
</evidence>
<dbReference type="PANTHER" id="PTHR11647">
    <property type="entry name" value="HYDRANTOINASE/DIHYDROPYRIMIDINASE FAMILY MEMBER"/>
    <property type="match status" value="1"/>
</dbReference>
<reference evidence="2 3" key="1">
    <citation type="journal article" date="2018" name="Nat. Biotechnol.">
        <title>A standardized bacterial taxonomy based on genome phylogeny substantially revises the tree of life.</title>
        <authorList>
            <person name="Parks D.H."/>
            <person name="Chuvochina M."/>
            <person name="Waite D.W."/>
            <person name="Rinke C."/>
            <person name="Skarshewski A."/>
            <person name="Chaumeil P.A."/>
            <person name="Hugenholtz P."/>
        </authorList>
    </citation>
    <scope>NUCLEOTIDE SEQUENCE [LARGE SCALE GENOMIC DNA]</scope>
    <source>
        <strain evidence="2">UBA9375</strain>
    </source>
</reference>
<dbReference type="SUPFAM" id="SSF51338">
    <property type="entry name" value="Composite domain of metallo-dependent hydrolases"/>
    <property type="match status" value="1"/>
</dbReference>
<dbReference type="InterPro" id="IPR013108">
    <property type="entry name" value="Amidohydro_3"/>
</dbReference>
<gene>
    <name evidence="2" type="ORF">DIT97_11140</name>
</gene>
<dbReference type="GO" id="GO:0016812">
    <property type="term" value="F:hydrolase activity, acting on carbon-nitrogen (but not peptide) bonds, in cyclic amides"/>
    <property type="evidence" value="ECO:0007669"/>
    <property type="project" value="TreeGrafter"/>
</dbReference>
<feature type="domain" description="Amidohydrolase 3" evidence="1">
    <location>
        <begin position="56"/>
        <end position="265"/>
    </location>
</feature>
<dbReference type="InterPro" id="IPR023100">
    <property type="entry name" value="D-aminoacylase_insert_dom_sf"/>
</dbReference>
<dbReference type="Gene3D" id="3.20.20.140">
    <property type="entry name" value="Metal-dependent hydrolases"/>
    <property type="match status" value="1"/>
</dbReference>
<dbReference type="Pfam" id="PF07969">
    <property type="entry name" value="Amidohydro_3"/>
    <property type="match status" value="1"/>
</dbReference>
<comment type="caution">
    <text evidence="2">The sequence shown here is derived from an EMBL/GenBank/DDBJ whole genome shotgun (WGS) entry which is preliminary data.</text>
</comment>
<dbReference type="Gene3D" id="3.30.1490.130">
    <property type="entry name" value="D-aminoacylase. Domain 3"/>
    <property type="match status" value="1"/>
</dbReference>
<dbReference type="InterPro" id="IPR050378">
    <property type="entry name" value="Metallo-dep_Hydrolases_sf"/>
</dbReference>
<proteinExistence type="predicted"/>
<evidence type="ECO:0000313" key="2">
    <source>
        <dbReference type="EMBL" id="HCO23575.1"/>
    </source>
</evidence>
<dbReference type="InterPro" id="IPR032466">
    <property type="entry name" value="Metal_Hydrolase"/>
</dbReference>
<dbReference type="CDD" id="cd01297">
    <property type="entry name" value="D-aminoacylase"/>
    <property type="match status" value="1"/>
</dbReference>
<dbReference type="GO" id="GO:0005829">
    <property type="term" value="C:cytosol"/>
    <property type="evidence" value="ECO:0007669"/>
    <property type="project" value="TreeGrafter"/>
</dbReference>
<dbReference type="GO" id="GO:0016811">
    <property type="term" value="F:hydrolase activity, acting on carbon-nitrogen (but not peptide) bonds, in linear amides"/>
    <property type="evidence" value="ECO:0007669"/>
    <property type="project" value="InterPro"/>
</dbReference>
<dbReference type="AlphaFoldDB" id="A0A3D3R435"/>
<dbReference type="PANTHER" id="PTHR11647:SF1">
    <property type="entry name" value="COLLAPSIN RESPONSE MEDIATOR PROTEIN"/>
    <property type="match status" value="1"/>
</dbReference>
<sequence length="534" mass="59632">MNTHESTGENPVFDILISGGTVIDGTGSPRYQANVGIKGDAIVAIGELPESSGATVIDATNKVVAPGFVDVHNHSDSWLLNTPNFISKTSQGFTTEVIMADGISYAPVDRCTAADWVYYLQSLDGLYPHEYTGWESLQDYMNLIDGKNVQNVMTHIPYANLRSMACGFGRQRVDDFQMKQICADVRKGMEAGAVGLSTGLDYVAQCFSTTDELVEACQAMAEYDGLYVSHIRYKKSLMPAIEELVEIGKRAGVKVHISHMKGQHPGQAEEALEYIDKVARHEVEISFDVYPYQPGSTMLHFLLPYEVFEDGPKKAIEKLKQPEMQLRFKYGLENYLLDISAIQIAWVLTEKNKQHQGKSLSQYVEESGLPKEEALINLLIEEEMAVLLVFNMGDDRLVDPVLKHDLYMMGTDGIYMEGGMIHPRQFGSAARLLGPCVRDHKLFSLEDAVYKLSGSAAKRFGMAQRGFVKEQHFADLVIFDPDTVQDHATYDNPQQFSSGIEYVFTNGIPIVHNNQPLEITSQILPGRYLRYQPK</sequence>
<dbReference type="SUPFAM" id="SSF51556">
    <property type="entry name" value="Metallo-dependent hydrolases"/>
    <property type="match status" value="1"/>
</dbReference>
<dbReference type="Proteomes" id="UP000263642">
    <property type="component" value="Unassembled WGS sequence"/>
</dbReference>
<dbReference type="EMBL" id="DQAY01000062">
    <property type="protein sequence ID" value="HCO23575.1"/>
    <property type="molecule type" value="Genomic_DNA"/>
</dbReference>
<accession>A0A3D3R435</accession>
<protein>
    <submittedName>
        <fullName evidence="2">N-acyl-D-amino-acid deacylase</fullName>
    </submittedName>
</protein>
<organism evidence="2 3">
    <name type="scientific">Gimesia maris</name>
    <dbReference type="NCBI Taxonomy" id="122"/>
    <lineage>
        <taxon>Bacteria</taxon>
        <taxon>Pseudomonadati</taxon>
        <taxon>Planctomycetota</taxon>
        <taxon>Planctomycetia</taxon>
        <taxon>Planctomycetales</taxon>
        <taxon>Planctomycetaceae</taxon>
        <taxon>Gimesia</taxon>
    </lineage>
</organism>
<name>A0A3D3R435_9PLAN</name>
<evidence type="ECO:0000313" key="3">
    <source>
        <dbReference type="Proteomes" id="UP000263642"/>
    </source>
</evidence>